<reference evidence="3 4" key="2">
    <citation type="journal article" date="2009" name="Proc. Natl. Acad. Sci. U.S.A.">
        <title>On the chimeric nature, thermophilic origin, and phylogenetic placement of the Thermotogales.</title>
        <authorList>
            <person name="Zhaxybayeva O."/>
            <person name="Swithers K.S."/>
            <person name="Lapierre P."/>
            <person name="Fournier G.P."/>
            <person name="Bickhart D.M."/>
            <person name="DeBoy R.T."/>
            <person name="Nelson K.E."/>
            <person name="Nesbo C.L."/>
            <person name="Doolittle W.F."/>
            <person name="Gogarten J.P."/>
            <person name="Noll K.M."/>
        </authorList>
    </citation>
    <scope>NUCLEOTIDE SEQUENCE [LARGE SCALE GENOMIC DNA]</scope>
    <source>
        <strain evidence="4">ATCC 35602 / DSM 5306 / Rt17-B1</strain>
    </source>
</reference>
<feature type="transmembrane region" description="Helical" evidence="1">
    <location>
        <begin position="7"/>
        <end position="26"/>
    </location>
</feature>
<keyword evidence="4" id="KW-1185">Reference proteome</keyword>
<accession>A7HKI6</accession>
<proteinExistence type="predicted"/>
<dbReference type="EMBL" id="CP000771">
    <property type="protein sequence ID" value="ABS60419.1"/>
    <property type="molecule type" value="Genomic_DNA"/>
</dbReference>
<protein>
    <submittedName>
        <fullName evidence="3">Peptidase S41</fullName>
    </submittedName>
</protein>
<keyword evidence="1" id="KW-0812">Transmembrane</keyword>
<dbReference type="InterPro" id="IPR029045">
    <property type="entry name" value="ClpP/crotonase-like_dom_sf"/>
</dbReference>
<dbReference type="Gene3D" id="3.90.226.10">
    <property type="entry name" value="2-enoyl-CoA Hydratase, Chain A, domain 1"/>
    <property type="match status" value="1"/>
</dbReference>
<dbReference type="Pfam" id="PF03572">
    <property type="entry name" value="Peptidase_S41"/>
    <property type="match status" value="1"/>
</dbReference>
<dbReference type="SUPFAM" id="SSF52096">
    <property type="entry name" value="ClpP/crotonase"/>
    <property type="match status" value="1"/>
</dbReference>
<dbReference type="eggNOG" id="COG0793">
    <property type="taxonomic scope" value="Bacteria"/>
</dbReference>
<reference evidence="3 4" key="1">
    <citation type="submission" date="2007-07" db="EMBL/GenBank/DDBJ databases">
        <title>Complete sequence of Fervidobacterium nodosum Rt17-B1.</title>
        <authorList>
            <consortium name="US DOE Joint Genome Institute"/>
            <person name="Copeland A."/>
            <person name="Lucas S."/>
            <person name="Lapidus A."/>
            <person name="Barry K."/>
            <person name="Glavina del Rio T."/>
            <person name="Dalin E."/>
            <person name="Tice H."/>
            <person name="Pitluck S."/>
            <person name="Saunders E."/>
            <person name="Brettin T."/>
            <person name="Bruce D."/>
            <person name="Detter J.C."/>
            <person name="Han C."/>
            <person name="Schmutz J."/>
            <person name="Larimer F."/>
            <person name="Land M."/>
            <person name="Hauser L."/>
            <person name="Kyrpides N."/>
            <person name="Mikhailova N."/>
            <person name="Nelson K."/>
            <person name="Gogarten J.P."/>
            <person name="Noll K."/>
            <person name="Richardson P."/>
        </authorList>
    </citation>
    <scope>NUCLEOTIDE SEQUENCE [LARGE SCALE GENOMIC DNA]</scope>
    <source>
        <strain evidence="4">ATCC 35602 / DSM 5306 / Rt17-B1</strain>
    </source>
</reference>
<keyword evidence="1" id="KW-0472">Membrane</keyword>
<dbReference type="GO" id="GO:0006508">
    <property type="term" value="P:proteolysis"/>
    <property type="evidence" value="ECO:0007669"/>
    <property type="project" value="InterPro"/>
</dbReference>
<sequence>MRIGAKLIFIFIISGLVTTFVLSWIIELYKYQKRLVPVENVIENTAYLERILTEIYPEKLPKEKMQQIQTLINNLKHEKTKKVLPIKAFSLIQPILSAVNDQNLRFLVPSEPVYSVLPFRVQIIDKNAIVTSTATDKIPAGAKILSVNKIPIENLIDQLLPYTSGENYELREQQLSQLIWLSPELLWKKQRFVWIFYNQEEYEVQYTFENQQQTEKVKTVTLFSYPTLSAKYQSIGSEPPYTFEHIDDVGIIKIRTFSLSGTSYNRFREFLDNTIIYNKDLKKIIIDIRNSQAQDFNIFKEIYEHLIQSNIKFTRNISLINTAYILKTLEKYGIEFTQSTGEILNQTFSHEFKPREPNIKAEVWLLFDKYTNNAALDFAYTFKKLNPGRTIGEPTLTKINHTTDITYQYLDSIRLALTFPTSKINEPDGDKPLEPDHTIQITTQARINYLNGEKDEVMQKALEIVRK</sequence>
<dbReference type="GO" id="GO:0008236">
    <property type="term" value="F:serine-type peptidase activity"/>
    <property type="evidence" value="ECO:0007669"/>
    <property type="project" value="InterPro"/>
</dbReference>
<dbReference type="AlphaFoldDB" id="A7HKI6"/>
<dbReference type="RefSeq" id="WP_011993738.1">
    <property type="nucleotide sequence ID" value="NC_009718.1"/>
</dbReference>
<feature type="domain" description="Tail specific protease" evidence="2">
    <location>
        <begin position="248"/>
        <end position="433"/>
    </location>
</feature>
<name>A7HKI6_FERNB</name>
<dbReference type="InterPro" id="IPR005151">
    <property type="entry name" value="Tail-specific_protease"/>
</dbReference>
<dbReference type="Proteomes" id="UP000002415">
    <property type="component" value="Chromosome"/>
</dbReference>
<evidence type="ECO:0000256" key="1">
    <source>
        <dbReference type="SAM" id="Phobius"/>
    </source>
</evidence>
<evidence type="ECO:0000313" key="4">
    <source>
        <dbReference type="Proteomes" id="UP000002415"/>
    </source>
</evidence>
<gene>
    <name evidence="3" type="ordered locus">Fnod_0557</name>
</gene>
<evidence type="ECO:0000259" key="2">
    <source>
        <dbReference type="Pfam" id="PF03572"/>
    </source>
</evidence>
<dbReference type="KEGG" id="fno:Fnod_0557"/>
<organism evidence="3 4">
    <name type="scientific">Fervidobacterium nodosum (strain ATCC 35602 / DSM 5306 / Rt17-B1)</name>
    <dbReference type="NCBI Taxonomy" id="381764"/>
    <lineage>
        <taxon>Bacteria</taxon>
        <taxon>Thermotogati</taxon>
        <taxon>Thermotogota</taxon>
        <taxon>Thermotogae</taxon>
        <taxon>Thermotogales</taxon>
        <taxon>Fervidobacteriaceae</taxon>
        <taxon>Fervidobacterium</taxon>
    </lineage>
</organism>
<dbReference type="OrthoDB" id="44971at2"/>
<keyword evidence="1" id="KW-1133">Transmembrane helix</keyword>
<dbReference type="HOGENOM" id="CLU_578408_0_0_0"/>
<evidence type="ECO:0000313" key="3">
    <source>
        <dbReference type="EMBL" id="ABS60419.1"/>
    </source>
</evidence>
<dbReference type="STRING" id="381764.Fnod_0557"/>